<evidence type="ECO:0000256" key="1">
    <source>
        <dbReference type="SAM" id="MobiDB-lite"/>
    </source>
</evidence>
<name>A0ABR0QI88_GOSAR</name>
<accession>A0ABR0QI88</accession>
<dbReference type="EMBL" id="JARKNE010000003">
    <property type="protein sequence ID" value="KAK5838697.1"/>
    <property type="molecule type" value="Genomic_DNA"/>
</dbReference>
<protein>
    <submittedName>
        <fullName evidence="2">Uncharacterized protein</fullName>
    </submittedName>
</protein>
<dbReference type="Proteomes" id="UP001358586">
    <property type="component" value="Chromosome 3"/>
</dbReference>
<evidence type="ECO:0000313" key="2">
    <source>
        <dbReference type="EMBL" id="KAK5838697.1"/>
    </source>
</evidence>
<organism evidence="2 3">
    <name type="scientific">Gossypium arboreum</name>
    <name type="common">Tree cotton</name>
    <name type="synonym">Gossypium nanking</name>
    <dbReference type="NCBI Taxonomy" id="29729"/>
    <lineage>
        <taxon>Eukaryota</taxon>
        <taxon>Viridiplantae</taxon>
        <taxon>Streptophyta</taxon>
        <taxon>Embryophyta</taxon>
        <taxon>Tracheophyta</taxon>
        <taxon>Spermatophyta</taxon>
        <taxon>Magnoliopsida</taxon>
        <taxon>eudicotyledons</taxon>
        <taxon>Gunneridae</taxon>
        <taxon>Pentapetalae</taxon>
        <taxon>rosids</taxon>
        <taxon>malvids</taxon>
        <taxon>Malvales</taxon>
        <taxon>Malvaceae</taxon>
        <taxon>Malvoideae</taxon>
        <taxon>Gossypium</taxon>
    </lineage>
</organism>
<gene>
    <name evidence="2" type="ORF">PVK06_007432</name>
</gene>
<reference evidence="2 3" key="1">
    <citation type="submission" date="2023-03" db="EMBL/GenBank/DDBJ databases">
        <title>WGS of Gossypium arboreum.</title>
        <authorList>
            <person name="Yu D."/>
        </authorList>
    </citation>
    <scope>NUCLEOTIDE SEQUENCE [LARGE SCALE GENOMIC DNA]</scope>
    <source>
        <tissue evidence="2">Leaf</tissue>
    </source>
</reference>
<feature type="region of interest" description="Disordered" evidence="1">
    <location>
        <begin position="67"/>
        <end position="110"/>
    </location>
</feature>
<sequence>MGKLEEDLYVVQVKVRQIQSQLDQVLQLLQNNVASSILRITEPNLKREEKEHTKAITLRFGTMIKETIQPNYGEKAVGEKDRPIPPPPPPPPPPSSKLVPFLSSLRGGEE</sequence>
<evidence type="ECO:0000313" key="3">
    <source>
        <dbReference type="Proteomes" id="UP001358586"/>
    </source>
</evidence>
<feature type="compositionally biased region" description="Pro residues" evidence="1">
    <location>
        <begin position="84"/>
        <end position="95"/>
    </location>
</feature>
<proteinExistence type="predicted"/>
<comment type="caution">
    <text evidence="2">The sequence shown here is derived from an EMBL/GenBank/DDBJ whole genome shotgun (WGS) entry which is preliminary data.</text>
</comment>
<keyword evidence="3" id="KW-1185">Reference proteome</keyword>